<name>A0A517R0Y0_9PLAN</name>
<evidence type="ECO:0000256" key="14">
    <source>
        <dbReference type="PROSITE-ProRule" id="PRU00110"/>
    </source>
</evidence>
<dbReference type="Gene3D" id="3.40.50.2300">
    <property type="match status" value="2"/>
</dbReference>
<dbReference type="InterPro" id="IPR001789">
    <property type="entry name" value="Sig_transdc_resp-reg_receiver"/>
</dbReference>
<comment type="subcellular location">
    <subcellularLocation>
        <location evidence="2">Cell membrane</location>
        <topology evidence="2">Multi-pass membrane protein</topology>
    </subcellularLocation>
</comment>
<dbReference type="Pfam" id="PF00512">
    <property type="entry name" value="HisKA"/>
    <property type="match status" value="1"/>
</dbReference>
<dbReference type="Gene3D" id="3.30.450.20">
    <property type="entry name" value="PAS domain"/>
    <property type="match status" value="1"/>
</dbReference>
<evidence type="ECO:0000313" key="23">
    <source>
        <dbReference type="EMBL" id="QDT37555.1"/>
    </source>
</evidence>
<dbReference type="InterPro" id="IPR005467">
    <property type="entry name" value="His_kinase_dom"/>
</dbReference>
<evidence type="ECO:0000256" key="8">
    <source>
        <dbReference type="ARBA" id="ARBA00022741"/>
    </source>
</evidence>
<dbReference type="InterPro" id="IPR036641">
    <property type="entry name" value="HPT_dom_sf"/>
</dbReference>
<evidence type="ECO:0000256" key="10">
    <source>
        <dbReference type="ARBA" id="ARBA00022840"/>
    </source>
</evidence>
<feature type="domain" description="Histidine kinase" evidence="18">
    <location>
        <begin position="424"/>
        <end position="642"/>
    </location>
</feature>
<dbReference type="PANTHER" id="PTHR45339">
    <property type="entry name" value="HYBRID SIGNAL TRANSDUCTION HISTIDINE KINASE J"/>
    <property type="match status" value="1"/>
</dbReference>
<feature type="domain" description="HPt" evidence="22">
    <location>
        <begin position="969"/>
        <end position="1066"/>
    </location>
</feature>
<evidence type="ECO:0000256" key="17">
    <source>
        <dbReference type="SAM" id="Phobius"/>
    </source>
</evidence>
<dbReference type="SUPFAM" id="SSF47384">
    <property type="entry name" value="Homodimeric domain of signal transducing histidine kinase"/>
    <property type="match status" value="1"/>
</dbReference>
<dbReference type="InterPro" id="IPR008207">
    <property type="entry name" value="Sig_transdc_His_kin_Hpt_dom"/>
</dbReference>
<dbReference type="CDD" id="cd00156">
    <property type="entry name" value="REC"/>
    <property type="match status" value="1"/>
</dbReference>
<dbReference type="Gene3D" id="3.30.565.10">
    <property type="entry name" value="Histidine kinase-like ATPase, C-terminal domain"/>
    <property type="match status" value="1"/>
</dbReference>
<feature type="coiled-coil region" evidence="16">
    <location>
        <begin position="244"/>
        <end position="292"/>
    </location>
</feature>
<dbReference type="InterPro" id="IPR003661">
    <property type="entry name" value="HisK_dim/P_dom"/>
</dbReference>
<evidence type="ECO:0000259" key="19">
    <source>
        <dbReference type="PROSITE" id="PS50110"/>
    </source>
</evidence>
<dbReference type="CDD" id="cd00082">
    <property type="entry name" value="HisKA"/>
    <property type="match status" value="1"/>
</dbReference>
<dbReference type="SUPFAM" id="SSF47226">
    <property type="entry name" value="Histidine-containing phosphotransfer domain, HPT domain"/>
    <property type="match status" value="1"/>
</dbReference>
<dbReference type="GO" id="GO:0000155">
    <property type="term" value="F:phosphorelay sensor kinase activity"/>
    <property type="evidence" value="ECO:0007669"/>
    <property type="project" value="InterPro"/>
</dbReference>
<dbReference type="PRINTS" id="PR00344">
    <property type="entry name" value="BCTRLSENSOR"/>
</dbReference>
<dbReference type="AlphaFoldDB" id="A0A517R0Y0"/>
<evidence type="ECO:0000256" key="4">
    <source>
        <dbReference type="ARBA" id="ARBA00022475"/>
    </source>
</evidence>
<dbReference type="InterPro" id="IPR004358">
    <property type="entry name" value="Sig_transdc_His_kin-like_C"/>
</dbReference>
<feature type="transmembrane region" description="Helical" evidence="17">
    <location>
        <begin position="169"/>
        <end position="188"/>
    </location>
</feature>
<dbReference type="Gene3D" id="1.10.287.130">
    <property type="match status" value="1"/>
</dbReference>
<dbReference type="Proteomes" id="UP000317318">
    <property type="component" value="Chromosome"/>
</dbReference>
<dbReference type="Pfam" id="PF00072">
    <property type="entry name" value="Response_reg"/>
    <property type="match status" value="2"/>
</dbReference>
<dbReference type="GO" id="GO:0005524">
    <property type="term" value="F:ATP binding"/>
    <property type="evidence" value="ECO:0007669"/>
    <property type="project" value="UniProtKB-KW"/>
</dbReference>
<dbReference type="EMBL" id="CP036268">
    <property type="protein sequence ID" value="QDT37555.1"/>
    <property type="molecule type" value="Genomic_DNA"/>
</dbReference>
<dbReference type="Pfam" id="PF01627">
    <property type="entry name" value="Hpt"/>
    <property type="match status" value="1"/>
</dbReference>
<dbReference type="InterPro" id="IPR000700">
    <property type="entry name" value="PAS-assoc_C"/>
</dbReference>
<dbReference type="KEGG" id="svp:Pan189_19350"/>
<keyword evidence="10" id="KW-0067">ATP-binding</keyword>
<evidence type="ECO:0000256" key="11">
    <source>
        <dbReference type="ARBA" id="ARBA00022989"/>
    </source>
</evidence>
<dbReference type="SMART" id="SM00387">
    <property type="entry name" value="HATPase_c"/>
    <property type="match status" value="1"/>
</dbReference>
<organism evidence="23 24">
    <name type="scientific">Stratiformator vulcanicus</name>
    <dbReference type="NCBI Taxonomy" id="2527980"/>
    <lineage>
        <taxon>Bacteria</taxon>
        <taxon>Pseudomonadati</taxon>
        <taxon>Planctomycetota</taxon>
        <taxon>Planctomycetia</taxon>
        <taxon>Planctomycetales</taxon>
        <taxon>Planctomycetaceae</taxon>
        <taxon>Stratiformator</taxon>
    </lineage>
</organism>
<feature type="modified residue" description="Phosphohistidine" evidence="14">
    <location>
        <position position="1008"/>
    </location>
</feature>
<sequence>MSVPGRAVQSISRNAIVALSIAAAISLAVVALVAIQYRFQYDELRTRVGESSFNAAATIRESLSRGDLQRPQVGGVVDVTESLSSLRDRSSIVAVTLEYPESDELESSASSSSVSGIGGSEVQLENRVEDGRSLAVHKVSIYLASPKDEPLLLLIQHDAAELFQSLRSLLFIGGIVATIIFIVVALTYTNLTKPVAIPAQQLSERVRNLRAGDIVEADTRHTPFPFVPLQQSINELSVRFAGEHKELSDRIAERSTELSEKNEELLREITARKQFEHELQSQQQLYESLVDNLPANLIRKDCQGRFTYINSTFCELLGLDRDEIVGRDDFDFFPQELAQKYRQDDEHVRSTGEHLHDVEENEHSGDFSYFEVIKTPVTDATGDIVGTQAIFWDVTDRHRLEIEMLQAKEDAEAANRAKSDFLATMSHEIRTPMNAVIGMAELVLDTDLDATQRDYLTTLAESAESLLVIINEILDFSKIEAGQIELEEVPFSLREVVGDALKTLSLRAHTKGLELAWHVPPDVVDERRGDPSRVRQVIVNLVGNAIKFTEDGEVVVDVRPGDASDELEFLVRDTGIGIPLQKQASIFEAFNQADMSTTRQYGGTGLGLSISARLVDLMKGRIWVESKPKKGSRFYFCIRLPALPAPERSKVTRKSATLPPPGLTVLVVDDNETNRRILEEMLSTARLIVTTASSASEALELLSKDQGKPESPQLLISDLQMPKMDGLDLIAAVRNELQLSDLRIMLLTSAHRTGEAEKCRELDVSANFTKPVKQSELLQAISNIFRQEVASSPHTEQDQAEEDNARDIPPLKILLAEDVVANQRLAVGLLTNWGHEVEVAENGRVALDRLETQNFDVVLMDINMPVMDGLQATRALRKKEAGSTAHLPVIAMTAHALKGDREACLAAGADDYVAKPIRRTELLAALRPLVTIDETDKSEDLQSGDSSADTSAVEHKVDWDSALAMVGGNHALLASVLEATIEESPVYSEQLKVAVDAKDGAGVAQAAHALKGMFRTLGTGEVIEFLERLETSGRDGDCETSAGLSVDWQPMRQELESEILSFLKAQQGAPS</sequence>
<dbReference type="RefSeq" id="WP_145363658.1">
    <property type="nucleotide sequence ID" value="NZ_CP036268.1"/>
</dbReference>
<evidence type="ECO:0000256" key="6">
    <source>
        <dbReference type="ARBA" id="ARBA00022679"/>
    </source>
</evidence>
<dbReference type="PROSITE" id="PS50113">
    <property type="entry name" value="PAC"/>
    <property type="match status" value="1"/>
</dbReference>
<keyword evidence="16" id="KW-0175">Coiled coil</keyword>
<protein>
    <recommendedName>
        <fullName evidence="3">histidine kinase</fullName>
        <ecNumber evidence="3">2.7.13.3</ecNumber>
    </recommendedName>
</protein>
<evidence type="ECO:0000256" key="7">
    <source>
        <dbReference type="ARBA" id="ARBA00022692"/>
    </source>
</evidence>
<evidence type="ECO:0000259" key="21">
    <source>
        <dbReference type="PROSITE" id="PS50113"/>
    </source>
</evidence>
<gene>
    <name evidence="23" type="primary">barA_2</name>
    <name evidence="23" type="ORF">Pan189_19350</name>
</gene>
<dbReference type="SMART" id="SM00448">
    <property type="entry name" value="REC"/>
    <property type="match status" value="2"/>
</dbReference>
<evidence type="ECO:0000256" key="1">
    <source>
        <dbReference type="ARBA" id="ARBA00000085"/>
    </source>
</evidence>
<dbReference type="NCBIfam" id="TIGR00229">
    <property type="entry name" value="sensory_box"/>
    <property type="match status" value="1"/>
</dbReference>
<keyword evidence="24" id="KW-1185">Reference proteome</keyword>
<keyword evidence="11 17" id="KW-1133">Transmembrane helix</keyword>
<feature type="domain" description="PAC" evidence="21">
    <location>
        <begin position="354"/>
        <end position="406"/>
    </location>
</feature>
<dbReference type="InterPro" id="IPR035965">
    <property type="entry name" value="PAS-like_dom_sf"/>
</dbReference>
<feature type="transmembrane region" description="Helical" evidence="17">
    <location>
        <begin position="15"/>
        <end position="37"/>
    </location>
</feature>
<evidence type="ECO:0000256" key="3">
    <source>
        <dbReference type="ARBA" id="ARBA00012438"/>
    </source>
</evidence>
<evidence type="ECO:0000256" key="12">
    <source>
        <dbReference type="ARBA" id="ARBA00023012"/>
    </source>
</evidence>
<feature type="modified residue" description="4-aspartylphosphate" evidence="15">
    <location>
        <position position="861"/>
    </location>
</feature>
<dbReference type="PROSITE" id="PS50894">
    <property type="entry name" value="HPT"/>
    <property type="match status" value="1"/>
</dbReference>
<dbReference type="PROSITE" id="PS50112">
    <property type="entry name" value="PAS"/>
    <property type="match status" value="1"/>
</dbReference>
<dbReference type="Pfam" id="PF02518">
    <property type="entry name" value="HATPase_c"/>
    <property type="match status" value="1"/>
</dbReference>
<dbReference type="SUPFAM" id="SSF52172">
    <property type="entry name" value="CheY-like"/>
    <property type="match status" value="2"/>
</dbReference>
<evidence type="ECO:0000313" key="24">
    <source>
        <dbReference type="Proteomes" id="UP000317318"/>
    </source>
</evidence>
<dbReference type="CDD" id="cd16922">
    <property type="entry name" value="HATPase_EvgS-ArcB-TorS-like"/>
    <property type="match status" value="1"/>
</dbReference>
<reference evidence="23 24" key="1">
    <citation type="submission" date="2019-02" db="EMBL/GenBank/DDBJ databases">
        <title>Deep-cultivation of Planctomycetes and their phenomic and genomic characterization uncovers novel biology.</title>
        <authorList>
            <person name="Wiegand S."/>
            <person name="Jogler M."/>
            <person name="Boedeker C."/>
            <person name="Pinto D."/>
            <person name="Vollmers J."/>
            <person name="Rivas-Marin E."/>
            <person name="Kohn T."/>
            <person name="Peeters S.H."/>
            <person name="Heuer A."/>
            <person name="Rast P."/>
            <person name="Oberbeckmann S."/>
            <person name="Bunk B."/>
            <person name="Jeske O."/>
            <person name="Meyerdierks A."/>
            <person name="Storesund J.E."/>
            <person name="Kallscheuer N."/>
            <person name="Luecker S."/>
            <person name="Lage O.M."/>
            <person name="Pohl T."/>
            <person name="Merkel B.J."/>
            <person name="Hornburger P."/>
            <person name="Mueller R.-W."/>
            <person name="Bruemmer F."/>
            <person name="Labrenz M."/>
            <person name="Spormann A.M."/>
            <person name="Op den Camp H."/>
            <person name="Overmann J."/>
            <person name="Amann R."/>
            <person name="Jetten M.S.M."/>
            <person name="Mascher T."/>
            <person name="Medema M.H."/>
            <person name="Devos D.P."/>
            <person name="Kaster A.-K."/>
            <person name="Ovreas L."/>
            <person name="Rohde M."/>
            <person name="Galperin M.Y."/>
            <person name="Jogler C."/>
        </authorList>
    </citation>
    <scope>NUCLEOTIDE SEQUENCE [LARGE SCALE GENOMIC DNA]</scope>
    <source>
        <strain evidence="23 24">Pan189</strain>
    </source>
</reference>
<dbReference type="InterPro" id="IPR011006">
    <property type="entry name" value="CheY-like_superfamily"/>
</dbReference>
<accession>A0A517R0Y0</accession>
<feature type="domain" description="PAS" evidence="20">
    <location>
        <begin position="282"/>
        <end position="352"/>
    </location>
</feature>
<dbReference type="PANTHER" id="PTHR45339:SF1">
    <property type="entry name" value="HYBRID SIGNAL TRANSDUCTION HISTIDINE KINASE J"/>
    <property type="match status" value="1"/>
</dbReference>
<evidence type="ECO:0000256" key="2">
    <source>
        <dbReference type="ARBA" id="ARBA00004651"/>
    </source>
</evidence>
<keyword evidence="5 15" id="KW-0597">Phosphoprotein</keyword>
<keyword evidence="13 17" id="KW-0472">Membrane</keyword>
<dbReference type="OrthoDB" id="9762493at2"/>
<dbReference type="InterPro" id="IPR036097">
    <property type="entry name" value="HisK_dim/P_sf"/>
</dbReference>
<keyword evidence="4" id="KW-1003">Cell membrane</keyword>
<dbReference type="InterPro" id="IPR036890">
    <property type="entry name" value="HATPase_C_sf"/>
</dbReference>
<dbReference type="GO" id="GO:0005886">
    <property type="term" value="C:plasma membrane"/>
    <property type="evidence" value="ECO:0007669"/>
    <property type="project" value="UniProtKB-SubCell"/>
</dbReference>
<dbReference type="InterPro" id="IPR000014">
    <property type="entry name" value="PAS"/>
</dbReference>
<feature type="domain" description="Response regulatory" evidence="19">
    <location>
        <begin position="812"/>
        <end position="930"/>
    </location>
</feature>
<evidence type="ECO:0000256" key="9">
    <source>
        <dbReference type="ARBA" id="ARBA00022777"/>
    </source>
</evidence>
<keyword evidence="12" id="KW-0902">Two-component regulatory system</keyword>
<evidence type="ECO:0000256" key="5">
    <source>
        <dbReference type="ARBA" id="ARBA00022553"/>
    </source>
</evidence>
<evidence type="ECO:0000259" key="20">
    <source>
        <dbReference type="PROSITE" id="PS50112"/>
    </source>
</evidence>
<keyword evidence="7 17" id="KW-0812">Transmembrane</keyword>
<evidence type="ECO:0000256" key="16">
    <source>
        <dbReference type="SAM" id="Coils"/>
    </source>
</evidence>
<evidence type="ECO:0000259" key="22">
    <source>
        <dbReference type="PROSITE" id="PS50894"/>
    </source>
</evidence>
<evidence type="ECO:0000259" key="18">
    <source>
        <dbReference type="PROSITE" id="PS50109"/>
    </source>
</evidence>
<proteinExistence type="predicted"/>
<dbReference type="SUPFAM" id="SSF55785">
    <property type="entry name" value="PYP-like sensor domain (PAS domain)"/>
    <property type="match status" value="1"/>
</dbReference>
<comment type="catalytic activity">
    <reaction evidence="1">
        <text>ATP + protein L-histidine = ADP + protein N-phospho-L-histidine.</text>
        <dbReference type="EC" id="2.7.13.3"/>
    </reaction>
</comment>
<dbReference type="EC" id="2.7.13.3" evidence="3"/>
<dbReference type="InterPro" id="IPR013656">
    <property type="entry name" value="PAS_4"/>
</dbReference>
<evidence type="ECO:0000256" key="13">
    <source>
        <dbReference type="ARBA" id="ARBA00023136"/>
    </source>
</evidence>
<dbReference type="PROSITE" id="PS50110">
    <property type="entry name" value="RESPONSE_REGULATORY"/>
    <property type="match status" value="2"/>
</dbReference>
<feature type="domain" description="Response regulatory" evidence="19">
    <location>
        <begin position="664"/>
        <end position="785"/>
    </location>
</feature>
<dbReference type="PROSITE" id="PS50109">
    <property type="entry name" value="HIS_KIN"/>
    <property type="match status" value="1"/>
</dbReference>
<keyword evidence="8" id="KW-0547">Nucleotide-binding</keyword>
<dbReference type="SUPFAM" id="SSF55874">
    <property type="entry name" value="ATPase domain of HSP90 chaperone/DNA topoisomerase II/histidine kinase"/>
    <property type="match status" value="1"/>
</dbReference>
<dbReference type="SMART" id="SM00388">
    <property type="entry name" value="HisKA"/>
    <property type="match status" value="1"/>
</dbReference>
<dbReference type="CDD" id="cd00130">
    <property type="entry name" value="PAS"/>
    <property type="match status" value="1"/>
</dbReference>
<dbReference type="FunFam" id="1.10.287.130:FF:000002">
    <property type="entry name" value="Two-component osmosensing histidine kinase"/>
    <property type="match status" value="1"/>
</dbReference>
<dbReference type="InterPro" id="IPR003594">
    <property type="entry name" value="HATPase_dom"/>
</dbReference>
<dbReference type="Pfam" id="PF08448">
    <property type="entry name" value="PAS_4"/>
    <property type="match status" value="1"/>
</dbReference>
<evidence type="ECO:0000256" key="15">
    <source>
        <dbReference type="PROSITE-ProRule" id="PRU00169"/>
    </source>
</evidence>
<dbReference type="FunFam" id="3.30.565.10:FF:000078">
    <property type="entry name" value="Two-component sensor histidine kinase"/>
    <property type="match status" value="1"/>
</dbReference>
<keyword evidence="6 23" id="KW-0808">Transferase</keyword>
<dbReference type="CDD" id="cd17546">
    <property type="entry name" value="REC_hyHK_CKI1_RcsC-like"/>
    <property type="match status" value="1"/>
</dbReference>
<feature type="modified residue" description="4-aspartylphosphate" evidence="15">
    <location>
        <position position="718"/>
    </location>
</feature>
<dbReference type="SMART" id="SM00091">
    <property type="entry name" value="PAS"/>
    <property type="match status" value="1"/>
</dbReference>
<dbReference type="Gene3D" id="1.20.120.160">
    <property type="entry name" value="HPT domain"/>
    <property type="match status" value="1"/>
</dbReference>
<keyword evidence="9 23" id="KW-0418">Kinase</keyword>